<accession>A0A225W8I7</accession>
<protein>
    <submittedName>
        <fullName evidence="1">Uncharacterized protein</fullName>
    </submittedName>
</protein>
<dbReference type="EMBL" id="NBNE01001572">
    <property type="protein sequence ID" value="OWZ13469.1"/>
    <property type="molecule type" value="Genomic_DNA"/>
</dbReference>
<dbReference type="Proteomes" id="UP000198211">
    <property type="component" value="Unassembled WGS sequence"/>
</dbReference>
<name>A0A225W8I7_9STRA</name>
<organism evidence="1 2">
    <name type="scientific">Phytophthora megakarya</name>
    <dbReference type="NCBI Taxonomy" id="4795"/>
    <lineage>
        <taxon>Eukaryota</taxon>
        <taxon>Sar</taxon>
        <taxon>Stramenopiles</taxon>
        <taxon>Oomycota</taxon>
        <taxon>Peronosporomycetes</taxon>
        <taxon>Peronosporales</taxon>
        <taxon>Peronosporaceae</taxon>
        <taxon>Phytophthora</taxon>
    </lineage>
</organism>
<proteinExistence type="predicted"/>
<dbReference type="AlphaFoldDB" id="A0A225W8I7"/>
<dbReference type="OrthoDB" id="126242at2759"/>
<comment type="caution">
    <text evidence="1">The sequence shown here is derived from an EMBL/GenBank/DDBJ whole genome shotgun (WGS) entry which is preliminary data.</text>
</comment>
<evidence type="ECO:0000313" key="2">
    <source>
        <dbReference type="Proteomes" id="UP000198211"/>
    </source>
</evidence>
<reference evidence="2" key="1">
    <citation type="submission" date="2017-03" db="EMBL/GenBank/DDBJ databases">
        <title>Phytopthora megakarya and P. palmivora, two closely related causual agents of cacao black pod achieved similar genome size and gene model numbers by different mechanisms.</title>
        <authorList>
            <person name="Ali S."/>
            <person name="Shao J."/>
            <person name="Larry D.J."/>
            <person name="Kronmiller B."/>
            <person name="Shen D."/>
            <person name="Strem M.D."/>
            <person name="Melnick R.L."/>
            <person name="Guiltinan M.J."/>
            <person name="Tyler B.M."/>
            <person name="Meinhardt L.W."/>
            <person name="Bailey B.A."/>
        </authorList>
    </citation>
    <scope>NUCLEOTIDE SEQUENCE [LARGE SCALE GENOMIC DNA]</scope>
    <source>
        <strain evidence="2">zdho120</strain>
    </source>
</reference>
<evidence type="ECO:0000313" key="1">
    <source>
        <dbReference type="EMBL" id="OWZ13469.1"/>
    </source>
</evidence>
<sequence>MDTKRLIHEGLAKRAFPHRPRVKEYLKRVVEDIDEKQDLLYTKYQCAGSKTDYSKALLEMVHDGMMSPNGLSNTIKNIRRRRQARYYKLYTLFVDRVRYFKAYNPNYAASTFPTVSDYCAIHSVVDSQVLTSAWMESTAMYGPLCELLMQNDVDASFFYSDIMKLVRSLADD</sequence>
<gene>
    <name evidence="1" type="ORF">PHMEG_00013198</name>
</gene>
<keyword evidence="2" id="KW-1185">Reference proteome</keyword>